<dbReference type="PRINTS" id="PR00950">
    <property type="entry name" value="TYPE3IMSPROT"/>
</dbReference>
<keyword evidence="4" id="KW-0969">Cilium</keyword>
<dbReference type="SUPFAM" id="SSF160544">
    <property type="entry name" value="EscU C-terminal domain-like"/>
    <property type="match status" value="1"/>
</dbReference>
<feature type="transmembrane region" description="Helical" evidence="3">
    <location>
        <begin position="34"/>
        <end position="63"/>
    </location>
</feature>
<dbReference type="Gene3D" id="3.40.1690.10">
    <property type="entry name" value="secretion proteins EscU"/>
    <property type="match status" value="1"/>
</dbReference>
<comment type="caution">
    <text evidence="4">The sequence shown here is derived from an EMBL/GenBank/DDBJ whole genome shotgun (WGS) entry which is preliminary data.</text>
</comment>
<feature type="region of interest" description="Disordered" evidence="2">
    <location>
        <begin position="1"/>
        <end position="24"/>
    </location>
</feature>
<accession>A0ABR6NCN8</accession>
<dbReference type="InterPro" id="IPR029025">
    <property type="entry name" value="T3SS_substrate_exporter_C"/>
</dbReference>
<dbReference type="Pfam" id="PF01312">
    <property type="entry name" value="Bac_export_2"/>
    <property type="match status" value="1"/>
</dbReference>
<feature type="transmembrane region" description="Helical" evidence="3">
    <location>
        <begin position="189"/>
        <end position="214"/>
    </location>
</feature>
<dbReference type="RefSeq" id="WP_014074607.1">
    <property type="nucleotide sequence ID" value="NZ_JACHKA010000001.1"/>
</dbReference>
<protein>
    <submittedName>
        <fullName evidence="4">Flagellar biosynthetic protein FlhB</fullName>
    </submittedName>
</protein>
<sequence length="380" mass="41138">MAGEAPGGEKTEKPTPKRLADAAKKGDILQSRELSTAMVVMAGVAWLAATGPTLIGAVGQMLADGLRFDSGDVSSFAPEQRALHLLAVIALPLAGVLLATFIAAIAAPALLGSLGFRPQAFQPKPDKLNPVNGLKRIFGIQGLIELVKSLAKILLIGSIGAYLLWERMDVIQGLSKAGIERAISEMGSIFMLVALALAASLFLIAGIDVPAQILQRTRRLNMTKQEIRDEHKETEGSPEVKGQLRRRQYEVLNGSMRKAVEEASVILTNPTHFAVALRYHPGRDAAPVVLARGVDDMAAAMRALAAEKGRPMLQYPELTRAIYFTSRAGQQIDERLFMAVAMVLAFVFRIENRMAGEMDRPHIDLPDAMRFDADGRNIVN</sequence>
<dbReference type="PANTHER" id="PTHR30531:SF12">
    <property type="entry name" value="FLAGELLAR BIOSYNTHETIC PROTEIN FLHB"/>
    <property type="match status" value="1"/>
</dbReference>
<evidence type="ECO:0000256" key="3">
    <source>
        <dbReference type="SAM" id="Phobius"/>
    </source>
</evidence>
<organism evidence="4 5">
    <name type="scientific">Sphingobium lignivorans</name>
    <dbReference type="NCBI Taxonomy" id="2735886"/>
    <lineage>
        <taxon>Bacteria</taxon>
        <taxon>Pseudomonadati</taxon>
        <taxon>Pseudomonadota</taxon>
        <taxon>Alphaproteobacteria</taxon>
        <taxon>Sphingomonadales</taxon>
        <taxon>Sphingomonadaceae</taxon>
        <taxon>Sphingobium</taxon>
    </lineage>
</organism>
<keyword evidence="3" id="KW-1133">Transmembrane helix</keyword>
<keyword evidence="5" id="KW-1185">Reference proteome</keyword>
<evidence type="ECO:0000313" key="4">
    <source>
        <dbReference type="EMBL" id="MBB5984278.1"/>
    </source>
</evidence>
<gene>
    <name evidence="4" type="ORF">HNP60_000252</name>
</gene>
<dbReference type="InterPro" id="IPR006135">
    <property type="entry name" value="T3SS_substrate_exporter"/>
</dbReference>
<keyword evidence="3" id="KW-0812">Transmembrane</keyword>
<keyword evidence="4" id="KW-0966">Cell projection</keyword>
<comment type="similarity">
    <text evidence="1">Belongs to the type III secretion exporter family.</text>
</comment>
<feature type="transmembrane region" description="Helical" evidence="3">
    <location>
        <begin position="83"/>
        <end position="116"/>
    </location>
</feature>
<evidence type="ECO:0000256" key="2">
    <source>
        <dbReference type="SAM" id="MobiDB-lite"/>
    </source>
</evidence>
<reference evidence="4 5" key="1">
    <citation type="submission" date="2020-08" db="EMBL/GenBank/DDBJ databases">
        <title>Exploring microbial biodiversity for novel pathways involved in the catabolism of aromatic compounds derived from lignin.</title>
        <authorList>
            <person name="Elkins J."/>
        </authorList>
    </citation>
    <scope>NUCLEOTIDE SEQUENCE [LARGE SCALE GENOMIC DNA]</scope>
    <source>
        <strain evidence="4 5">B1D3A</strain>
    </source>
</reference>
<evidence type="ECO:0000256" key="1">
    <source>
        <dbReference type="ARBA" id="ARBA00010690"/>
    </source>
</evidence>
<keyword evidence="3" id="KW-0472">Membrane</keyword>
<feature type="transmembrane region" description="Helical" evidence="3">
    <location>
        <begin position="137"/>
        <end position="165"/>
    </location>
</feature>
<dbReference type="EMBL" id="JACHKA010000001">
    <property type="protein sequence ID" value="MBB5984278.1"/>
    <property type="molecule type" value="Genomic_DNA"/>
</dbReference>
<proteinExistence type="inferred from homology"/>
<dbReference type="Proteomes" id="UP001138540">
    <property type="component" value="Unassembled WGS sequence"/>
</dbReference>
<keyword evidence="4" id="KW-0282">Flagellum</keyword>
<name>A0ABR6NCN8_9SPHN</name>
<evidence type="ECO:0000313" key="5">
    <source>
        <dbReference type="Proteomes" id="UP001138540"/>
    </source>
</evidence>
<dbReference type="PANTHER" id="PTHR30531">
    <property type="entry name" value="FLAGELLAR BIOSYNTHETIC PROTEIN FLHB"/>
    <property type="match status" value="1"/>
</dbReference>
<feature type="compositionally biased region" description="Basic and acidic residues" evidence="2">
    <location>
        <begin position="7"/>
        <end position="24"/>
    </location>
</feature>